<evidence type="ECO:0000313" key="1">
    <source>
        <dbReference type="EMBL" id="KDR50779.1"/>
    </source>
</evidence>
<sequence length="40" mass="4602">MNHILHHAFVINEKMIRLLGKAIAFANIIKIEEKRKCSIG</sequence>
<dbReference type="HOGENOM" id="CLU_3294307_0_0_10"/>
<keyword evidence="2" id="KW-1185">Reference proteome</keyword>
<name>A0A069QFK0_HOYLO</name>
<accession>A0A069QFK0</accession>
<comment type="caution">
    <text evidence="1">The sequence shown here is derived from an EMBL/GenBank/DDBJ whole genome shotgun (WGS) entry which is preliminary data.</text>
</comment>
<reference evidence="1 2" key="1">
    <citation type="submission" date="2013-08" db="EMBL/GenBank/DDBJ databases">
        <authorList>
            <person name="Weinstock G."/>
            <person name="Sodergren E."/>
            <person name="Wylie T."/>
            <person name="Fulton L."/>
            <person name="Fulton R."/>
            <person name="Fronick C."/>
            <person name="O'Laughlin M."/>
            <person name="Godfrey J."/>
            <person name="Miner T."/>
            <person name="Herter B."/>
            <person name="Appelbaum E."/>
            <person name="Cordes M."/>
            <person name="Lek S."/>
            <person name="Wollam A."/>
            <person name="Pepin K.H."/>
            <person name="Palsikar V.B."/>
            <person name="Mitreva M."/>
            <person name="Wilson R.K."/>
        </authorList>
    </citation>
    <scope>NUCLEOTIDE SEQUENCE [LARGE SCALE GENOMIC DNA]</scope>
    <source>
        <strain evidence="1 2">ATCC 15930</strain>
    </source>
</reference>
<proteinExistence type="predicted"/>
<evidence type="ECO:0000313" key="2">
    <source>
        <dbReference type="Proteomes" id="UP000027442"/>
    </source>
</evidence>
<dbReference type="AlphaFoldDB" id="A0A069QFK0"/>
<protein>
    <submittedName>
        <fullName evidence="1">Uncharacterized protein</fullName>
    </submittedName>
</protein>
<organism evidence="1 2">
    <name type="scientific">Hoylesella loescheii DSM 19665 = JCM 12249 = ATCC 15930</name>
    <dbReference type="NCBI Taxonomy" id="1122985"/>
    <lineage>
        <taxon>Bacteria</taxon>
        <taxon>Pseudomonadati</taxon>
        <taxon>Bacteroidota</taxon>
        <taxon>Bacteroidia</taxon>
        <taxon>Bacteroidales</taxon>
        <taxon>Prevotellaceae</taxon>
        <taxon>Hoylesella</taxon>
    </lineage>
</organism>
<gene>
    <name evidence="1" type="ORF">HMPREF1991_03151</name>
</gene>
<dbReference type="EMBL" id="JNGW01000139">
    <property type="protein sequence ID" value="KDR50779.1"/>
    <property type="molecule type" value="Genomic_DNA"/>
</dbReference>
<dbReference type="Proteomes" id="UP000027442">
    <property type="component" value="Unassembled WGS sequence"/>
</dbReference>